<evidence type="ECO:0000256" key="1">
    <source>
        <dbReference type="SAM" id="MobiDB-lite"/>
    </source>
</evidence>
<evidence type="ECO:0000256" key="2">
    <source>
        <dbReference type="SAM" id="Phobius"/>
    </source>
</evidence>
<dbReference type="Proteomes" id="UP000322225">
    <property type="component" value="Chromosome 7"/>
</dbReference>
<feature type="transmembrane region" description="Helical" evidence="2">
    <location>
        <begin position="236"/>
        <end position="258"/>
    </location>
</feature>
<sequence>MERLPFHRQDSEDLISPSKTTTGPIGPHKDSVGKEVNSPTIGSITRRDSYTTSNDVSSVSRRRRESYLLPSRSESGHVRHSTLDIPKIGNANEPSLYAGSNTSSATTLVNPSPIDTKREPISMRLATDSNAQNLANKDKSILTTSPRHHAQHMPMPHLHLSTPILPIVHLLLLLTHLVLSILLPYTLVTNIIQPLVLWVILCATLVLESIYLLPVIVLETIGLIRRRPVESAWLQAGIHLTLTITSIVPQLLAVGLLLSANQIPSCPSILFYQQPTVPNFESYLRWSSCAVLPKVTVMGMMNVVVLLCEVVLTGGAVGVDYGIQKREAKDRIEKVHTALEGISVTEKKVEEDLIQPLELEDMGVRPGRRWMIGVGRLLWGIEGAIYHQRKIDRE</sequence>
<keyword evidence="2" id="KW-0472">Membrane</keyword>
<keyword evidence="2" id="KW-1133">Transmembrane helix</keyword>
<dbReference type="EMBL" id="CP144057">
    <property type="protein sequence ID" value="WWD19714.1"/>
    <property type="molecule type" value="Genomic_DNA"/>
</dbReference>
<dbReference type="RefSeq" id="XP_065823499.1">
    <property type="nucleotide sequence ID" value="XM_065967427.1"/>
</dbReference>
<feature type="compositionally biased region" description="Basic and acidic residues" evidence="1">
    <location>
        <begin position="1"/>
        <end position="11"/>
    </location>
</feature>
<feature type="transmembrane region" description="Helical" evidence="2">
    <location>
        <begin position="195"/>
        <end position="224"/>
    </location>
</feature>
<feature type="transmembrane region" description="Helical" evidence="2">
    <location>
        <begin position="163"/>
        <end position="183"/>
    </location>
</feature>
<proteinExistence type="predicted"/>
<reference evidence="3" key="1">
    <citation type="submission" date="2017-08" db="EMBL/GenBank/DDBJ databases">
        <authorList>
            <person name="Cuomo C."/>
            <person name="Billmyre B."/>
            <person name="Heitman J."/>
        </authorList>
    </citation>
    <scope>NUCLEOTIDE SEQUENCE</scope>
    <source>
        <strain evidence="3">CBS 12478</strain>
    </source>
</reference>
<keyword evidence="4" id="KW-1185">Reference proteome</keyword>
<evidence type="ECO:0000313" key="4">
    <source>
        <dbReference type="Proteomes" id="UP000322225"/>
    </source>
</evidence>
<keyword evidence="2" id="KW-0812">Transmembrane</keyword>
<reference evidence="3" key="2">
    <citation type="submission" date="2024-01" db="EMBL/GenBank/DDBJ databases">
        <title>Comparative genomics of Cryptococcus and Kwoniella reveals pathogenesis evolution and contrasting modes of karyotype evolution via chromosome fusion or intercentromeric recombination.</title>
        <authorList>
            <person name="Coelho M.A."/>
            <person name="David-Palma M."/>
            <person name="Shea T."/>
            <person name="Bowers K."/>
            <person name="McGinley-Smith S."/>
            <person name="Mohammad A.W."/>
            <person name="Gnirke A."/>
            <person name="Yurkov A.M."/>
            <person name="Nowrousian M."/>
            <person name="Sun S."/>
            <person name="Cuomo C.A."/>
            <person name="Heitman J."/>
        </authorList>
    </citation>
    <scope>NUCLEOTIDE SEQUENCE</scope>
    <source>
        <strain evidence="3">CBS 12478</strain>
    </source>
</reference>
<feature type="region of interest" description="Disordered" evidence="1">
    <location>
        <begin position="1"/>
        <end position="116"/>
    </location>
</feature>
<name>A0AAJ8LKX5_9TREE</name>
<feature type="compositionally biased region" description="Polar residues" evidence="1">
    <location>
        <begin position="98"/>
        <end position="110"/>
    </location>
</feature>
<dbReference type="GeneID" id="43588209"/>
<feature type="transmembrane region" description="Helical" evidence="2">
    <location>
        <begin position="303"/>
        <end position="323"/>
    </location>
</feature>
<accession>A0AAJ8LKX5</accession>
<gene>
    <name evidence="3" type="ORF">CI109_104178</name>
</gene>
<protein>
    <submittedName>
        <fullName evidence="3">Uncharacterized protein</fullName>
    </submittedName>
</protein>
<evidence type="ECO:0000313" key="3">
    <source>
        <dbReference type="EMBL" id="WWD19714.1"/>
    </source>
</evidence>
<organism evidence="3 4">
    <name type="scientific">Kwoniella shandongensis</name>
    <dbReference type="NCBI Taxonomy" id="1734106"/>
    <lineage>
        <taxon>Eukaryota</taxon>
        <taxon>Fungi</taxon>
        <taxon>Dikarya</taxon>
        <taxon>Basidiomycota</taxon>
        <taxon>Agaricomycotina</taxon>
        <taxon>Tremellomycetes</taxon>
        <taxon>Tremellales</taxon>
        <taxon>Cryptococcaceae</taxon>
        <taxon>Kwoniella</taxon>
    </lineage>
</organism>
<dbReference type="AlphaFoldDB" id="A0AAJ8LKX5"/>
<dbReference type="KEGG" id="ksn:43588209"/>